<reference evidence="2" key="1">
    <citation type="journal article" date="2020" name="Stud. Mycol.">
        <title>101 Dothideomycetes genomes: a test case for predicting lifestyles and emergence of pathogens.</title>
        <authorList>
            <person name="Haridas S."/>
            <person name="Albert R."/>
            <person name="Binder M."/>
            <person name="Bloem J."/>
            <person name="Labutti K."/>
            <person name="Salamov A."/>
            <person name="Andreopoulos B."/>
            <person name="Baker S."/>
            <person name="Barry K."/>
            <person name="Bills G."/>
            <person name="Bluhm B."/>
            <person name="Cannon C."/>
            <person name="Castanera R."/>
            <person name="Culley D."/>
            <person name="Daum C."/>
            <person name="Ezra D."/>
            <person name="Gonzalez J."/>
            <person name="Henrissat B."/>
            <person name="Kuo A."/>
            <person name="Liang C."/>
            <person name="Lipzen A."/>
            <person name="Lutzoni F."/>
            <person name="Magnuson J."/>
            <person name="Mondo S."/>
            <person name="Nolan M."/>
            <person name="Ohm R."/>
            <person name="Pangilinan J."/>
            <person name="Park H.-J."/>
            <person name="Ramirez L."/>
            <person name="Alfaro M."/>
            <person name="Sun H."/>
            <person name="Tritt A."/>
            <person name="Yoshinaga Y."/>
            <person name="Zwiers L.-H."/>
            <person name="Turgeon B."/>
            <person name="Goodwin S."/>
            <person name="Spatafora J."/>
            <person name="Crous P."/>
            <person name="Grigoriev I."/>
        </authorList>
    </citation>
    <scope>NUCLEOTIDE SEQUENCE</scope>
    <source>
        <strain evidence="2">CBS 113389</strain>
    </source>
</reference>
<sequence length="146" mass="15647">MHLPLLLLALATSTLAAPTTKYHPTPPTPYNYIAQTKASGIATHLAKRTTGGVTLSDGVGFTGDVWYGVLPLAECIALNSYAGDLGSFQPDEGLECYLGKCNDDEDFADLFNNSSEDCDLPAAYPWIGKVESFMCFTQIDTGISDK</sequence>
<keyword evidence="3" id="KW-1185">Reference proteome</keyword>
<dbReference type="Proteomes" id="UP000799767">
    <property type="component" value="Unassembled WGS sequence"/>
</dbReference>
<dbReference type="GeneID" id="54477812"/>
<dbReference type="AlphaFoldDB" id="A0A6A6PZK2"/>
<keyword evidence="1" id="KW-0732">Signal</keyword>
<feature type="signal peptide" evidence="1">
    <location>
        <begin position="1"/>
        <end position="16"/>
    </location>
</feature>
<dbReference type="RefSeq" id="XP_033592207.1">
    <property type="nucleotide sequence ID" value="XM_033736810.1"/>
</dbReference>
<protein>
    <submittedName>
        <fullName evidence="2">Uncharacterized protein</fullName>
    </submittedName>
</protein>
<gene>
    <name evidence="2" type="ORF">BDY17DRAFT_322468</name>
</gene>
<evidence type="ECO:0000313" key="2">
    <source>
        <dbReference type="EMBL" id="KAF2485638.1"/>
    </source>
</evidence>
<feature type="chain" id="PRO_5025332330" evidence="1">
    <location>
        <begin position="17"/>
        <end position="146"/>
    </location>
</feature>
<evidence type="ECO:0000256" key="1">
    <source>
        <dbReference type="SAM" id="SignalP"/>
    </source>
</evidence>
<dbReference type="EMBL" id="MU001633">
    <property type="protein sequence ID" value="KAF2485638.1"/>
    <property type="molecule type" value="Genomic_DNA"/>
</dbReference>
<accession>A0A6A6PZK2</accession>
<proteinExistence type="predicted"/>
<organism evidence="2 3">
    <name type="scientific">Neohortaea acidophila</name>
    <dbReference type="NCBI Taxonomy" id="245834"/>
    <lineage>
        <taxon>Eukaryota</taxon>
        <taxon>Fungi</taxon>
        <taxon>Dikarya</taxon>
        <taxon>Ascomycota</taxon>
        <taxon>Pezizomycotina</taxon>
        <taxon>Dothideomycetes</taxon>
        <taxon>Dothideomycetidae</taxon>
        <taxon>Mycosphaerellales</taxon>
        <taxon>Teratosphaeriaceae</taxon>
        <taxon>Neohortaea</taxon>
    </lineage>
</organism>
<evidence type="ECO:0000313" key="3">
    <source>
        <dbReference type="Proteomes" id="UP000799767"/>
    </source>
</evidence>
<name>A0A6A6PZK2_9PEZI</name>
<dbReference type="OrthoDB" id="2910287at2759"/>